<sequence>MNLRPLIRRLKSRSFASFFSSFFCKFVPKKNGKFEFLLKMLHKNIKYKSLIIFPLTFEKYLIGLTVTWSSSWTETQITSDNILQITEKEFKYIGANVKAFAKKFTKIENFEMYSFLD</sequence>
<protein>
    <submittedName>
        <fullName evidence="1">Uncharacterized protein</fullName>
    </submittedName>
</protein>
<dbReference type="EMBL" id="REGN01013371">
    <property type="protein sequence ID" value="RMZ94011.1"/>
    <property type="molecule type" value="Genomic_DNA"/>
</dbReference>
<dbReference type="AlphaFoldDB" id="A0A3M7P4I3"/>
<proteinExistence type="predicted"/>
<evidence type="ECO:0000313" key="1">
    <source>
        <dbReference type="EMBL" id="RMZ94011.1"/>
    </source>
</evidence>
<keyword evidence="2" id="KW-1185">Reference proteome</keyword>
<name>A0A3M7P4I3_BRAPC</name>
<comment type="caution">
    <text evidence="1">The sequence shown here is derived from an EMBL/GenBank/DDBJ whole genome shotgun (WGS) entry which is preliminary data.</text>
</comment>
<evidence type="ECO:0000313" key="2">
    <source>
        <dbReference type="Proteomes" id="UP000276133"/>
    </source>
</evidence>
<gene>
    <name evidence="1" type="ORF">BpHYR1_038974</name>
</gene>
<dbReference type="Proteomes" id="UP000276133">
    <property type="component" value="Unassembled WGS sequence"/>
</dbReference>
<reference evidence="1 2" key="1">
    <citation type="journal article" date="2018" name="Sci. Rep.">
        <title>Genomic signatures of local adaptation to the degree of environmental predictability in rotifers.</title>
        <authorList>
            <person name="Franch-Gras L."/>
            <person name="Hahn C."/>
            <person name="Garcia-Roger E.M."/>
            <person name="Carmona M.J."/>
            <person name="Serra M."/>
            <person name="Gomez A."/>
        </authorList>
    </citation>
    <scope>NUCLEOTIDE SEQUENCE [LARGE SCALE GENOMIC DNA]</scope>
    <source>
        <strain evidence="1">HYR1</strain>
    </source>
</reference>
<organism evidence="1 2">
    <name type="scientific">Brachionus plicatilis</name>
    <name type="common">Marine rotifer</name>
    <name type="synonym">Brachionus muelleri</name>
    <dbReference type="NCBI Taxonomy" id="10195"/>
    <lineage>
        <taxon>Eukaryota</taxon>
        <taxon>Metazoa</taxon>
        <taxon>Spiralia</taxon>
        <taxon>Gnathifera</taxon>
        <taxon>Rotifera</taxon>
        <taxon>Eurotatoria</taxon>
        <taxon>Monogononta</taxon>
        <taxon>Pseudotrocha</taxon>
        <taxon>Ploima</taxon>
        <taxon>Brachionidae</taxon>
        <taxon>Brachionus</taxon>
    </lineage>
</organism>
<accession>A0A3M7P4I3</accession>